<proteinExistence type="inferred from homology"/>
<dbReference type="InterPro" id="IPR004274">
    <property type="entry name" value="FCP1_dom"/>
</dbReference>
<keyword evidence="1" id="KW-0496">Mitochondrion</keyword>
<sequence length="408" mass="44874">MPSLRSLFLFSLRLARPNSAATVVSASALRAARIRYSTEACQKYDIGFKVQPSSLFKYNMASQEDITPGSQPVQVVVAQKAMVKANARKGIKRKMNRNRTVTSTVTANGPQSQVTLKTNKKKTRKQNKAEKEAAEASSAQPATEVTETEETAEIAEITAATAATEITESTTETGLLVRDEITAPSAASGGVPEPTASYLRRAHLAPSRLSSPRRILIVMDLNGTLLHRPSKRRPSHFIARPHARIFMDYLLSTFSVAVWSSARPHNVQAMVASLLTPAQRQRCLVVWGRERMGLSSADYDARVQCYKRLARVWGDRGVMAAHPDARGGGGGGGGRWDQSNTVLVDDSAEKARSEPHNLLRIPEYLGPEAESPHVLPQVHDYINELAWQADISQYIRENPFKLDASYKL</sequence>
<feature type="compositionally biased region" description="Low complexity" evidence="2">
    <location>
        <begin position="135"/>
        <end position="145"/>
    </location>
</feature>
<keyword evidence="1" id="KW-0813">Transport</keyword>
<comment type="function">
    <text evidence="1">Essential component of the TIM23 complex, a complex that mediates the translocation of transit peptide-containing proteins across the mitochondrial inner membrane.</text>
</comment>
<comment type="caution">
    <text evidence="5">The sequence shown here is derived from an EMBL/GenBank/DDBJ whole genome shotgun (WGS) entry which is preliminary data.</text>
</comment>
<name>A0AAW0RIW7_9HYPO</name>
<dbReference type="PROSITE" id="PS50969">
    <property type="entry name" value="FCP1"/>
    <property type="match status" value="1"/>
</dbReference>
<feature type="domain" description="FCP1 homology" evidence="4">
    <location>
        <begin position="210"/>
        <end position="385"/>
    </location>
</feature>
<keyword evidence="3" id="KW-0732">Signal</keyword>
<dbReference type="EMBL" id="JAAHCF010000784">
    <property type="protein sequence ID" value="KAK8141978.1"/>
    <property type="molecule type" value="Genomic_DNA"/>
</dbReference>
<dbReference type="Proteomes" id="UP001397290">
    <property type="component" value="Unassembled WGS sequence"/>
</dbReference>
<feature type="compositionally biased region" description="Polar residues" evidence="2">
    <location>
        <begin position="99"/>
        <end position="116"/>
    </location>
</feature>
<dbReference type="InterPro" id="IPR036412">
    <property type="entry name" value="HAD-like_sf"/>
</dbReference>
<dbReference type="SUPFAM" id="SSF56784">
    <property type="entry name" value="HAD-like"/>
    <property type="match status" value="1"/>
</dbReference>
<dbReference type="GO" id="GO:0015031">
    <property type="term" value="P:protein transport"/>
    <property type="evidence" value="ECO:0007669"/>
    <property type="project" value="UniProtKB-KW"/>
</dbReference>
<evidence type="ECO:0000256" key="2">
    <source>
        <dbReference type="SAM" id="MobiDB-lite"/>
    </source>
</evidence>
<dbReference type="InterPro" id="IPR023214">
    <property type="entry name" value="HAD_sf"/>
</dbReference>
<feature type="signal peptide" evidence="3">
    <location>
        <begin position="1"/>
        <end position="20"/>
    </location>
</feature>
<dbReference type="Gene3D" id="3.40.50.1000">
    <property type="entry name" value="HAD superfamily/HAD-like"/>
    <property type="match status" value="1"/>
</dbReference>
<dbReference type="Pfam" id="PF03031">
    <property type="entry name" value="NIF"/>
    <property type="match status" value="1"/>
</dbReference>
<keyword evidence="1" id="KW-0809">Transit peptide</keyword>
<comment type="subcellular location">
    <subcellularLocation>
        <location evidence="1">Mitochondrion inner membrane</location>
        <topology evidence="1">Single-pass membrane protein</topology>
    </subcellularLocation>
</comment>
<dbReference type="PANTHER" id="PTHR12210">
    <property type="entry name" value="DULLARD PROTEIN PHOSPHATASE"/>
    <property type="match status" value="1"/>
</dbReference>
<feature type="chain" id="PRO_5043866848" description="Mitochondrial import inner membrane translocase subunit TIM50" evidence="3">
    <location>
        <begin position="21"/>
        <end position="408"/>
    </location>
</feature>
<keyword evidence="1" id="KW-0653">Protein transport</keyword>
<evidence type="ECO:0000259" key="4">
    <source>
        <dbReference type="PROSITE" id="PS50969"/>
    </source>
</evidence>
<dbReference type="InterPro" id="IPR050365">
    <property type="entry name" value="TIM50"/>
</dbReference>
<evidence type="ECO:0000313" key="5">
    <source>
        <dbReference type="EMBL" id="KAK8141978.1"/>
    </source>
</evidence>
<organism evidence="5 6">
    <name type="scientific">Beauveria asiatica</name>
    <dbReference type="NCBI Taxonomy" id="1069075"/>
    <lineage>
        <taxon>Eukaryota</taxon>
        <taxon>Fungi</taxon>
        <taxon>Dikarya</taxon>
        <taxon>Ascomycota</taxon>
        <taxon>Pezizomycotina</taxon>
        <taxon>Sordariomycetes</taxon>
        <taxon>Hypocreomycetidae</taxon>
        <taxon>Hypocreales</taxon>
        <taxon>Cordycipitaceae</taxon>
        <taxon>Beauveria</taxon>
    </lineage>
</organism>
<evidence type="ECO:0000256" key="1">
    <source>
        <dbReference type="RuleBase" id="RU365079"/>
    </source>
</evidence>
<dbReference type="GO" id="GO:0005744">
    <property type="term" value="C:TIM23 mitochondrial import inner membrane translocase complex"/>
    <property type="evidence" value="ECO:0007669"/>
    <property type="project" value="UniProtKB-UniRule"/>
</dbReference>
<protein>
    <recommendedName>
        <fullName evidence="1">Mitochondrial import inner membrane translocase subunit TIM50</fullName>
    </recommendedName>
</protein>
<feature type="region of interest" description="Disordered" evidence="2">
    <location>
        <begin position="99"/>
        <end position="150"/>
    </location>
</feature>
<comment type="similarity">
    <text evidence="1">Belongs to the TIM50 family.</text>
</comment>
<accession>A0AAW0RIW7</accession>
<evidence type="ECO:0000256" key="3">
    <source>
        <dbReference type="SAM" id="SignalP"/>
    </source>
</evidence>
<evidence type="ECO:0000313" key="6">
    <source>
        <dbReference type="Proteomes" id="UP001397290"/>
    </source>
</evidence>
<reference evidence="5 6" key="1">
    <citation type="submission" date="2020-02" db="EMBL/GenBank/DDBJ databases">
        <title>Comparative genomics of the hypocrealean fungal genus Beauvera.</title>
        <authorList>
            <person name="Showalter D.N."/>
            <person name="Bushley K.E."/>
            <person name="Rehner S.A."/>
        </authorList>
    </citation>
    <scope>NUCLEOTIDE SEQUENCE [LARGE SCALE GENOMIC DNA]</scope>
    <source>
        <strain evidence="5 6">ARSEF4384</strain>
    </source>
</reference>
<keyword evidence="6" id="KW-1185">Reference proteome</keyword>
<dbReference type="SMART" id="SM00577">
    <property type="entry name" value="CPDc"/>
    <property type="match status" value="1"/>
</dbReference>
<dbReference type="AlphaFoldDB" id="A0AAW0RIW7"/>
<gene>
    <name evidence="5" type="ORF">G3M48_009543</name>
</gene>
<keyword evidence="1" id="KW-0811">Translocation</keyword>
<comment type="subunit">
    <text evidence="1">Component of the TIM23 complex.</text>
</comment>